<dbReference type="SUPFAM" id="SSF52218">
    <property type="entry name" value="Flavoproteins"/>
    <property type="match status" value="1"/>
</dbReference>
<dbReference type="Proteomes" id="UP001595904">
    <property type="component" value="Unassembled WGS sequence"/>
</dbReference>
<keyword evidence="4" id="KW-0560">Oxidoreductase</keyword>
<sequence length="182" mass="19812">MTNIGYIVGSLRNGAYTRMLSRALPDLAPSSFKLAEIGIGELPLYNQDLETDTPPPAWTSFRNQVKNSDAILFITPEYNRGLPAAVKNCVDVGTRPPKQGVWKGKPAAVISLSPGRLGAMASHQQLRLLLSVIGVPVMPSPEVYLSEASKLFDSTGKLTSEDTIKLLTTLLHDFETWIGRFG</sequence>
<evidence type="ECO:0000256" key="1">
    <source>
        <dbReference type="ARBA" id="ARBA00001917"/>
    </source>
</evidence>
<keyword evidence="2" id="KW-0285">Flavoprotein</keyword>
<name>A0ABV8STD9_9GAMM</name>
<proteinExistence type="predicted"/>
<evidence type="ECO:0000256" key="2">
    <source>
        <dbReference type="ARBA" id="ARBA00022643"/>
    </source>
</evidence>
<dbReference type="Pfam" id="PF03358">
    <property type="entry name" value="FMN_red"/>
    <property type="match status" value="1"/>
</dbReference>
<evidence type="ECO:0000313" key="4">
    <source>
        <dbReference type="EMBL" id="MFC4310888.1"/>
    </source>
</evidence>
<evidence type="ECO:0000313" key="5">
    <source>
        <dbReference type="Proteomes" id="UP001595904"/>
    </source>
</evidence>
<evidence type="ECO:0000259" key="3">
    <source>
        <dbReference type="Pfam" id="PF03358"/>
    </source>
</evidence>
<organism evidence="4 5">
    <name type="scientific">Steroidobacter flavus</name>
    <dbReference type="NCBI Taxonomy" id="1842136"/>
    <lineage>
        <taxon>Bacteria</taxon>
        <taxon>Pseudomonadati</taxon>
        <taxon>Pseudomonadota</taxon>
        <taxon>Gammaproteobacteria</taxon>
        <taxon>Steroidobacterales</taxon>
        <taxon>Steroidobacteraceae</taxon>
        <taxon>Steroidobacter</taxon>
    </lineage>
</organism>
<comment type="cofactor">
    <cofactor evidence="1">
        <name>FMN</name>
        <dbReference type="ChEBI" id="CHEBI:58210"/>
    </cofactor>
</comment>
<dbReference type="EC" id="1.-.-.-" evidence="4"/>
<reference evidence="5" key="1">
    <citation type="journal article" date="2019" name="Int. J. Syst. Evol. Microbiol.">
        <title>The Global Catalogue of Microorganisms (GCM) 10K type strain sequencing project: providing services to taxonomists for standard genome sequencing and annotation.</title>
        <authorList>
            <consortium name="The Broad Institute Genomics Platform"/>
            <consortium name="The Broad Institute Genome Sequencing Center for Infectious Disease"/>
            <person name="Wu L."/>
            <person name="Ma J."/>
        </authorList>
    </citation>
    <scope>NUCLEOTIDE SEQUENCE [LARGE SCALE GENOMIC DNA]</scope>
    <source>
        <strain evidence="5">CGMCC 1.10759</strain>
    </source>
</reference>
<keyword evidence="5" id="KW-1185">Reference proteome</keyword>
<dbReference type="InterPro" id="IPR005025">
    <property type="entry name" value="FMN_Rdtase-like_dom"/>
</dbReference>
<dbReference type="PANTHER" id="PTHR30543:SF21">
    <property type="entry name" value="NAD(P)H-DEPENDENT FMN REDUCTASE LOT6"/>
    <property type="match status" value="1"/>
</dbReference>
<dbReference type="InterPro" id="IPR029039">
    <property type="entry name" value="Flavoprotein-like_sf"/>
</dbReference>
<dbReference type="EMBL" id="JBHSDU010000003">
    <property type="protein sequence ID" value="MFC4310888.1"/>
    <property type="molecule type" value="Genomic_DNA"/>
</dbReference>
<keyword evidence="2" id="KW-0288">FMN</keyword>
<dbReference type="GO" id="GO:0016491">
    <property type="term" value="F:oxidoreductase activity"/>
    <property type="evidence" value="ECO:0007669"/>
    <property type="project" value="UniProtKB-KW"/>
</dbReference>
<gene>
    <name evidence="4" type="ORF">ACFPN2_17465</name>
</gene>
<protein>
    <submittedName>
        <fullName evidence="4">NADPH-dependent FMN reductase</fullName>
        <ecNumber evidence="4">1.-.-.-</ecNumber>
    </submittedName>
</protein>
<dbReference type="RefSeq" id="WP_380598765.1">
    <property type="nucleotide sequence ID" value="NZ_JBHSDU010000003.1"/>
</dbReference>
<dbReference type="Gene3D" id="3.40.50.360">
    <property type="match status" value="1"/>
</dbReference>
<dbReference type="InterPro" id="IPR050712">
    <property type="entry name" value="NAD(P)H-dep_reductase"/>
</dbReference>
<dbReference type="PANTHER" id="PTHR30543">
    <property type="entry name" value="CHROMATE REDUCTASE"/>
    <property type="match status" value="1"/>
</dbReference>
<comment type="caution">
    <text evidence="4">The sequence shown here is derived from an EMBL/GenBank/DDBJ whole genome shotgun (WGS) entry which is preliminary data.</text>
</comment>
<feature type="domain" description="NADPH-dependent FMN reductase-like" evidence="3">
    <location>
        <begin position="3"/>
        <end position="148"/>
    </location>
</feature>
<accession>A0ABV8STD9</accession>